<accession>A0A0G1LUW9</accession>
<comment type="caution">
    <text evidence="1">The sequence shown here is derived from an EMBL/GenBank/DDBJ whole genome shotgun (WGS) entry which is preliminary data.</text>
</comment>
<sequence>MNNKKNILKTLVAFLLISTLGTGLILPIATSAIEITGDEGFNEPFDTGGSGGGTAGSAIGSLLGSKCASLGSILGGCVPIVRLESVPNTIESRYIDIAKGIARMLVQTLTQQIVNLIRTGGQGGGPLFVQDWNQFLLDAADQASGVFIKELGLTQLCEPFAPSLRLIFAGGRQSLQERYRCTVSTVMGNIQGFFDDFNNGGWQRWIELTQVQNNPYGQYLGLLEEKEKREALAAQASFNEAMSANGFLGKKDCSYPQIEHGMGDQPVGNRCLIVSPGTYLENRLAEATTDDIRQLNLAQSFDQIALASFQTLIQTLFFSPGGLSSSNINSTTFINQTQNSLNNLQQSAIQITGINEAISVTQSIIATKENSLAKTKDEIQTLGLLKSCLQNKSLPVNTVDADIASASSTAQTIEGDILNQTVLLETLKDDEFEMLNVPTVNELNAAVSKTNADILKVGSLTGAIDQNNKIAADKAKAEDDLQSCLNPPPPTSGE</sequence>
<protein>
    <submittedName>
        <fullName evidence="1">Uncharacterized protein</fullName>
    </submittedName>
</protein>
<proteinExistence type="predicted"/>
<name>A0A0G1LUW9_9BACT</name>
<dbReference type="Proteomes" id="UP000034652">
    <property type="component" value="Unassembled WGS sequence"/>
</dbReference>
<organism evidence="1 2">
    <name type="scientific">Candidatus Giovannonibacteria bacterium GW2011_GWA1_44_29</name>
    <dbReference type="NCBI Taxonomy" id="1618646"/>
    <lineage>
        <taxon>Bacteria</taxon>
        <taxon>Candidatus Giovannoniibacteriota</taxon>
    </lineage>
</organism>
<evidence type="ECO:0000313" key="1">
    <source>
        <dbReference type="EMBL" id="KKT63514.1"/>
    </source>
</evidence>
<dbReference type="STRING" id="1618646.UW57_C0006G0016"/>
<gene>
    <name evidence="1" type="ORF">UW57_C0006G0016</name>
</gene>
<dbReference type="EMBL" id="LCIV01000006">
    <property type="protein sequence ID" value="KKT63514.1"/>
    <property type="molecule type" value="Genomic_DNA"/>
</dbReference>
<dbReference type="AlphaFoldDB" id="A0A0G1LUW9"/>
<evidence type="ECO:0000313" key="2">
    <source>
        <dbReference type="Proteomes" id="UP000034652"/>
    </source>
</evidence>
<reference evidence="1 2" key="1">
    <citation type="journal article" date="2015" name="Nature">
        <title>rRNA introns, odd ribosomes, and small enigmatic genomes across a large radiation of phyla.</title>
        <authorList>
            <person name="Brown C.T."/>
            <person name="Hug L.A."/>
            <person name="Thomas B.C."/>
            <person name="Sharon I."/>
            <person name="Castelle C.J."/>
            <person name="Singh A."/>
            <person name="Wilkins M.J."/>
            <person name="Williams K.H."/>
            <person name="Banfield J.F."/>
        </authorList>
    </citation>
    <scope>NUCLEOTIDE SEQUENCE [LARGE SCALE GENOMIC DNA]</scope>
</reference>